<keyword evidence="3" id="KW-0456">Lyase</keyword>
<proteinExistence type="predicted"/>
<gene>
    <name evidence="3" type="ORF">HNR57_004752</name>
</gene>
<feature type="domain" description="dTDP-4-dehydro-6-deoxy-alpha-D-glucopyranose 2,3-dehydratase" evidence="2">
    <location>
        <begin position="277"/>
        <end position="479"/>
    </location>
</feature>
<evidence type="ECO:0000256" key="1">
    <source>
        <dbReference type="SAM" id="MobiDB-lite"/>
    </source>
</evidence>
<dbReference type="InterPro" id="IPR005212">
    <property type="entry name" value="EvaA-like"/>
</dbReference>
<evidence type="ECO:0000259" key="2">
    <source>
        <dbReference type="Pfam" id="PF03559"/>
    </source>
</evidence>
<evidence type="ECO:0000313" key="3">
    <source>
        <dbReference type="EMBL" id="MBB6078810.1"/>
    </source>
</evidence>
<keyword evidence="4" id="KW-1185">Reference proteome</keyword>
<dbReference type="InterPro" id="IPR038153">
    <property type="entry name" value="EvaA-like_sf"/>
</dbReference>
<dbReference type="Proteomes" id="UP000591537">
    <property type="component" value="Unassembled WGS sequence"/>
</dbReference>
<dbReference type="GO" id="GO:0016829">
    <property type="term" value="F:lyase activity"/>
    <property type="evidence" value="ECO:0007669"/>
    <property type="project" value="UniProtKB-KW"/>
</dbReference>
<dbReference type="RefSeq" id="WP_184562511.1">
    <property type="nucleotide sequence ID" value="NZ_BAAARS010000006.1"/>
</dbReference>
<name>A0A7W9TDP5_9ACTN</name>
<protein>
    <submittedName>
        <fullName evidence="3">Oxidase EvaA</fullName>
        <ecNumber evidence="3">4.2.1.159</ecNumber>
    </submittedName>
</protein>
<feature type="domain" description="dTDP-4-dehydro-6-deoxy-alpha-D-glucopyranose 2,3-dehydratase" evidence="2">
    <location>
        <begin position="39"/>
        <end position="240"/>
    </location>
</feature>
<feature type="region of interest" description="Disordered" evidence="1">
    <location>
        <begin position="1"/>
        <end position="20"/>
    </location>
</feature>
<organism evidence="3 4">
    <name type="scientific">Streptomyces paradoxus</name>
    <dbReference type="NCBI Taxonomy" id="66375"/>
    <lineage>
        <taxon>Bacteria</taxon>
        <taxon>Bacillati</taxon>
        <taxon>Actinomycetota</taxon>
        <taxon>Actinomycetes</taxon>
        <taxon>Kitasatosporales</taxon>
        <taxon>Streptomycetaceae</taxon>
        <taxon>Streptomyces</taxon>
    </lineage>
</organism>
<accession>A0A7W9TDP5</accession>
<dbReference type="Gene3D" id="3.90.79.40">
    <property type="entry name" value="EvaA sugar 2,3-dehydratase subunit"/>
    <property type="match status" value="2"/>
</dbReference>
<dbReference type="EMBL" id="JACHGV010000007">
    <property type="protein sequence ID" value="MBB6078810.1"/>
    <property type="molecule type" value="Genomic_DNA"/>
</dbReference>
<dbReference type="Pfam" id="PF03559">
    <property type="entry name" value="Hexose_dehydrat"/>
    <property type="match status" value="2"/>
</dbReference>
<comment type="caution">
    <text evidence="3">The sequence shown here is derived from an EMBL/GenBank/DDBJ whole genome shotgun (WGS) entry which is preliminary data.</text>
</comment>
<sequence length="496" mass="54945">MTATVPSAARRPESPGDSPSLRIARSALATSGHLADLDAFHDWFTDCGRRFAMEVGVVPLDALRGWRTDPATGDLRHESGRFYTVTGLEVHTPGAPVSRWRQPILDQPEVGVLGILAKEFDGVLHFLMQAKNEPGNPGGLQLSPTVQATRSNFTRVHGGSRVPYLDHFLDSSRHQVLADVRQSEQGAWFYRKRNRNMVVLVTEDVETLDGFCWLTLGQLHRLLAVDDLVNMDARTVLSCLPFAAAGLSDLHGGPAPDPFTAALVRSCEPGATDRQETRELLNWLSGFRSGREDRVLPVPLRDVDRWRVTDGRIVHEDGAFFSVMGVTVSAAGREVRSWSQPLIEPCDQGVCAFLVRQREGVLHLLVQAKAQPGFVDTAELAPTVQCTPSNYDVLPPGARPPYLAEVLSARPDQIRFDTVLAEEGGRFFRARNRYVVVETDEDHDTPRDGYRWVTMAQLSELLCHSHYLNVEARSLVACLHALSAGLRPDLETAFRH</sequence>
<reference evidence="3 4" key="1">
    <citation type="submission" date="2020-08" db="EMBL/GenBank/DDBJ databases">
        <title>Genomic Encyclopedia of Type Strains, Phase IV (KMG-IV): sequencing the most valuable type-strain genomes for metagenomic binning, comparative biology and taxonomic classification.</title>
        <authorList>
            <person name="Goeker M."/>
        </authorList>
    </citation>
    <scope>NUCLEOTIDE SEQUENCE [LARGE SCALE GENOMIC DNA]</scope>
    <source>
        <strain evidence="3 4">DSM 43350</strain>
    </source>
</reference>
<dbReference type="AlphaFoldDB" id="A0A7W9TDP5"/>
<evidence type="ECO:0000313" key="4">
    <source>
        <dbReference type="Proteomes" id="UP000591537"/>
    </source>
</evidence>
<dbReference type="EC" id="4.2.1.159" evidence="3"/>